<dbReference type="Gene3D" id="1.25.40.530">
    <property type="entry name" value="MyTH4 domain"/>
    <property type="match status" value="1"/>
</dbReference>
<dbReference type="AlphaFoldDB" id="A0A165C3R3"/>
<feature type="region of interest" description="Disordered" evidence="1">
    <location>
        <begin position="248"/>
        <end position="272"/>
    </location>
</feature>
<reference evidence="5 6" key="1">
    <citation type="journal article" date="2016" name="Mol. Biol. Evol.">
        <title>Comparative Genomics of Early-Diverging Mushroom-Forming Fungi Provides Insights into the Origins of Lignocellulose Decay Capabilities.</title>
        <authorList>
            <person name="Nagy L.G."/>
            <person name="Riley R."/>
            <person name="Tritt A."/>
            <person name="Adam C."/>
            <person name="Daum C."/>
            <person name="Floudas D."/>
            <person name="Sun H."/>
            <person name="Yadav J.S."/>
            <person name="Pangilinan J."/>
            <person name="Larsson K.H."/>
            <person name="Matsuura K."/>
            <person name="Barry K."/>
            <person name="Labutti K."/>
            <person name="Kuo R."/>
            <person name="Ohm R.A."/>
            <person name="Bhattacharya S.S."/>
            <person name="Shirouzu T."/>
            <person name="Yoshinaga Y."/>
            <person name="Martin F.M."/>
            <person name="Grigoriev I.V."/>
            <person name="Hibbett D.S."/>
        </authorList>
    </citation>
    <scope>NUCLEOTIDE SEQUENCE [LARGE SCALE GENOMIC DNA]</scope>
    <source>
        <strain evidence="5 6">HHB12029</strain>
    </source>
</reference>
<gene>
    <name evidence="5" type="ORF">EXIGLDRAFT_730614</name>
</gene>
<feature type="domain" description="Rho-GAP" evidence="3">
    <location>
        <begin position="556"/>
        <end position="748"/>
    </location>
</feature>
<dbReference type="GO" id="GO:0005737">
    <property type="term" value="C:cytoplasm"/>
    <property type="evidence" value="ECO:0007669"/>
    <property type="project" value="TreeGrafter"/>
</dbReference>
<feature type="domain" description="WW" evidence="2">
    <location>
        <begin position="87"/>
        <end position="114"/>
    </location>
</feature>
<dbReference type="PROSITE" id="PS51016">
    <property type="entry name" value="MYTH4"/>
    <property type="match status" value="1"/>
</dbReference>
<dbReference type="InterPro" id="IPR001202">
    <property type="entry name" value="WW_dom"/>
</dbReference>
<dbReference type="EMBL" id="KV426370">
    <property type="protein sequence ID" value="KZV81758.1"/>
    <property type="molecule type" value="Genomic_DNA"/>
</dbReference>
<dbReference type="GO" id="GO:0007165">
    <property type="term" value="P:signal transduction"/>
    <property type="evidence" value="ECO:0007669"/>
    <property type="project" value="InterPro"/>
</dbReference>
<dbReference type="Gene3D" id="2.20.70.10">
    <property type="match status" value="1"/>
</dbReference>
<dbReference type="InterPro" id="IPR000857">
    <property type="entry name" value="MyTH4_dom"/>
</dbReference>
<feature type="region of interest" description="Disordered" evidence="1">
    <location>
        <begin position="1"/>
        <end position="38"/>
    </location>
</feature>
<dbReference type="PANTHER" id="PTHR45876:SF8">
    <property type="entry name" value="FI04035P"/>
    <property type="match status" value="1"/>
</dbReference>
<evidence type="ECO:0000259" key="4">
    <source>
        <dbReference type="PROSITE" id="PS51016"/>
    </source>
</evidence>
<feature type="compositionally biased region" description="Low complexity" evidence="1">
    <location>
        <begin position="1"/>
        <end position="31"/>
    </location>
</feature>
<dbReference type="OrthoDB" id="437889at2759"/>
<dbReference type="GO" id="GO:0005856">
    <property type="term" value="C:cytoskeleton"/>
    <property type="evidence" value="ECO:0007669"/>
    <property type="project" value="InterPro"/>
</dbReference>
<evidence type="ECO:0000313" key="6">
    <source>
        <dbReference type="Proteomes" id="UP000077266"/>
    </source>
</evidence>
<evidence type="ECO:0000259" key="3">
    <source>
        <dbReference type="PROSITE" id="PS50238"/>
    </source>
</evidence>
<dbReference type="STRING" id="1314781.A0A165C3R3"/>
<dbReference type="InterPro" id="IPR008936">
    <property type="entry name" value="Rho_GTPase_activation_prot"/>
</dbReference>
<dbReference type="PROSITE" id="PS50238">
    <property type="entry name" value="RHOGAP"/>
    <property type="match status" value="1"/>
</dbReference>
<dbReference type="FunFam" id="1.10.555.10:FF:000045">
    <property type="entry name" value="RhoGAP domain containing protein"/>
    <property type="match status" value="1"/>
</dbReference>
<dbReference type="SUPFAM" id="SSF51045">
    <property type="entry name" value="WW domain"/>
    <property type="match status" value="1"/>
</dbReference>
<dbReference type="InterPro" id="IPR038185">
    <property type="entry name" value="MyTH4_dom_sf"/>
</dbReference>
<dbReference type="Pfam" id="PF00620">
    <property type="entry name" value="RhoGAP"/>
    <property type="match status" value="1"/>
</dbReference>
<feature type="region of interest" description="Disordered" evidence="1">
    <location>
        <begin position="122"/>
        <end position="236"/>
    </location>
</feature>
<feature type="compositionally biased region" description="Low complexity" evidence="1">
    <location>
        <begin position="162"/>
        <end position="177"/>
    </location>
</feature>
<name>A0A165C3R3_EXIGL</name>
<sequence>MAATRTATATTSSSTKTGSSSIRTTTSKTSSGSGGDKKEAWGANFWVTLADPQSGAEFYACPATGAVSWDPPEGNFVLPRSSEGEWWEIEDAASGLSYYYHTKTSETVWTRPEGFVIPLSMIQPKSHHHRREDSSKPASPSRVAFALGTPDVNVSPPTPNMRAQTPSRQYQQQQRPPVSGHPTPLRVDTAHTPPSSFTRPALPRSGSAPLPSTGGGSRMRSKSSTQLRNESGPGGQSLQAAAELFVASQPQRHGRSGSISQSPPPPSAARGLYSLPKASASAASLGFGGGKKRARAGSSGSGLRGVVIGAPVLDLEATRRMAVGRGTEAVVVPLRDRKEKEREEAERIGFPRELAEEIQQFAGSDFARQYFAKHSTGLIFKRRVPIEKMMVWQKAPLTTPLLNINRAQHKDAVRIFRAIQKVMGDATPAVSVAAAREEERWVLGEGIAHGELRDEIYCQLLKQLSANPNPQGVFKGWQMLCVMLVTFPPSKNFETYLQGFIERHLALAEGRIDVMAKYCLRRLPIIARKGPKGKAPSVGEIESASDAAFNPSTFGEPLDAIMRLQTRSYPTERVPIVLPFLADGILALGGTRAEGIFRVPGDGDAVAELKLRIDRGFYTLDGIDDPHVPASLLKLWLRELQEPLVPDELYNECVAVGARDDALGAVQLVARLPTHNRRVVAFVVSFLQLFLEDRVTSRTKMTAPNLALVMAPNLVRCASESAAVVFANAQHEQRFVLNLLLNLHCDEIDPDFRPQHGRGAAVRSRQHTA</sequence>
<dbReference type="InterPro" id="IPR000198">
    <property type="entry name" value="RhoGAP_dom"/>
</dbReference>
<organism evidence="5 6">
    <name type="scientific">Exidia glandulosa HHB12029</name>
    <dbReference type="NCBI Taxonomy" id="1314781"/>
    <lineage>
        <taxon>Eukaryota</taxon>
        <taxon>Fungi</taxon>
        <taxon>Dikarya</taxon>
        <taxon>Basidiomycota</taxon>
        <taxon>Agaricomycotina</taxon>
        <taxon>Agaricomycetes</taxon>
        <taxon>Auriculariales</taxon>
        <taxon>Exidiaceae</taxon>
        <taxon>Exidia</taxon>
    </lineage>
</organism>
<dbReference type="SUPFAM" id="SSF48350">
    <property type="entry name" value="GTPase activation domain, GAP"/>
    <property type="match status" value="1"/>
</dbReference>
<feature type="domain" description="MyTH4" evidence="4">
    <location>
        <begin position="392"/>
        <end position="545"/>
    </location>
</feature>
<proteinExistence type="predicted"/>
<dbReference type="InterPro" id="IPR036020">
    <property type="entry name" value="WW_dom_sf"/>
</dbReference>
<dbReference type="PROSITE" id="PS50020">
    <property type="entry name" value="WW_DOMAIN_2"/>
    <property type="match status" value="1"/>
</dbReference>
<dbReference type="SMART" id="SM00139">
    <property type="entry name" value="MyTH4"/>
    <property type="match status" value="1"/>
</dbReference>
<protein>
    <recommendedName>
        <fullName evidence="7">RhoGAP-domain-containing protein</fullName>
    </recommendedName>
</protein>
<dbReference type="PANTHER" id="PTHR45876">
    <property type="entry name" value="FI04035P"/>
    <property type="match status" value="1"/>
</dbReference>
<dbReference type="Gene3D" id="1.10.555.10">
    <property type="entry name" value="Rho GTPase activation protein"/>
    <property type="match status" value="1"/>
</dbReference>
<dbReference type="SMART" id="SM00324">
    <property type="entry name" value="RhoGAP"/>
    <property type="match status" value="1"/>
</dbReference>
<dbReference type="Pfam" id="PF00784">
    <property type="entry name" value="MyTH4"/>
    <property type="match status" value="1"/>
</dbReference>
<dbReference type="SMART" id="SM00456">
    <property type="entry name" value="WW"/>
    <property type="match status" value="1"/>
</dbReference>
<evidence type="ECO:0008006" key="7">
    <source>
        <dbReference type="Google" id="ProtNLM"/>
    </source>
</evidence>
<evidence type="ECO:0000259" key="2">
    <source>
        <dbReference type="PROSITE" id="PS50020"/>
    </source>
</evidence>
<dbReference type="Proteomes" id="UP000077266">
    <property type="component" value="Unassembled WGS sequence"/>
</dbReference>
<evidence type="ECO:0000256" key="1">
    <source>
        <dbReference type="SAM" id="MobiDB-lite"/>
    </source>
</evidence>
<keyword evidence="6" id="KW-1185">Reference proteome</keyword>
<dbReference type="InParanoid" id="A0A165C3R3"/>
<accession>A0A165C3R3</accession>
<dbReference type="CDD" id="cd00201">
    <property type="entry name" value="WW"/>
    <property type="match status" value="1"/>
</dbReference>
<dbReference type="GO" id="GO:0005096">
    <property type="term" value="F:GTPase activator activity"/>
    <property type="evidence" value="ECO:0007669"/>
    <property type="project" value="TreeGrafter"/>
</dbReference>
<evidence type="ECO:0000313" key="5">
    <source>
        <dbReference type="EMBL" id="KZV81758.1"/>
    </source>
</evidence>